<protein>
    <recommendedName>
        <fullName evidence="4">Rab-GAP TBC domain-containing protein</fullName>
    </recommendedName>
</protein>
<name>A0ABR2INW4_9EUKA</name>
<comment type="caution">
    <text evidence="2">The sequence shown here is derived from an EMBL/GenBank/DDBJ whole genome shotgun (WGS) entry which is preliminary data.</text>
</comment>
<keyword evidence="1" id="KW-0812">Transmembrane</keyword>
<keyword evidence="1" id="KW-1133">Transmembrane helix</keyword>
<evidence type="ECO:0000313" key="2">
    <source>
        <dbReference type="EMBL" id="KAK8866657.1"/>
    </source>
</evidence>
<keyword evidence="1" id="KW-0472">Membrane</keyword>
<proteinExistence type="predicted"/>
<feature type="transmembrane region" description="Helical" evidence="1">
    <location>
        <begin position="306"/>
        <end position="332"/>
    </location>
</feature>
<evidence type="ECO:0000256" key="1">
    <source>
        <dbReference type="SAM" id="Phobius"/>
    </source>
</evidence>
<reference evidence="2 3" key="1">
    <citation type="submission" date="2024-04" db="EMBL/GenBank/DDBJ databases">
        <title>Tritrichomonas musculus Genome.</title>
        <authorList>
            <person name="Alves-Ferreira E."/>
            <person name="Grigg M."/>
            <person name="Lorenzi H."/>
            <person name="Galac M."/>
        </authorList>
    </citation>
    <scope>NUCLEOTIDE SEQUENCE [LARGE SCALE GENOMIC DNA]</scope>
    <source>
        <strain evidence="2 3">EAF2021</strain>
    </source>
</reference>
<dbReference type="EMBL" id="JAPFFF010000015">
    <property type="protein sequence ID" value="KAK8866657.1"/>
    <property type="molecule type" value="Genomic_DNA"/>
</dbReference>
<keyword evidence="3" id="KW-1185">Reference proteome</keyword>
<evidence type="ECO:0008006" key="4">
    <source>
        <dbReference type="Google" id="ProtNLM"/>
    </source>
</evidence>
<accession>A0ABR2INW4</accession>
<gene>
    <name evidence="2" type="ORF">M9Y10_009623</name>
</gene>
<evidence type="ECO:0000313" key="3">
    <source>
        <dbReference type="Proteomes" id="UP001470230"/>
    </source>
</evidence>
<feature type="transmembrane region" description="Helical" evidence="1">
    <location>
        <begin position="541"/>
        <end position="560"/>
    </location>
</feature>
<sequence length="778" mass="91553">MKVSNLLTNFEIISVFFSQMSQPLQQIQCNKYDITNLIKFCQTVHKYSINPISDFRITYSNFTSCRIAIDHDDSSKFNLIYFTEYNQTYLQSYYFNENSDYDNWNPIAEDAFYNYFNKDIFRYKGLQNKTQFWENEVNFHGNSEWNQLLAIHSVFRQNNTINKISSVCLEVKDLFDSLIAANYPIQSHFALLRTQKSDVILTSDLGISNSLGFESGTFVPIFPPLSQLNSTFWRLISVAISGKDYNQAVFINTTDSQWKNFEKGDDWNDDLDGSRYAAVRSRVTSTTNTRYDIITVIKIDETITDYFFAPTIIFIGLWTIIAFIYILSRIILRYAIRKYRSDKIEIINNSSSTLNESLIIKNNDSSLYPDTNTSTIWKAVNSIRNYQINYPDDINMNKAFDDVVFELTQPKERLFSISANRDCKFCSHLVKHQSSLSNKSSSSNHLLDSLALSSSSSVQKAPKNKKNEKSNDEQTYEIWKILSKQYSFDIDEIPDWKIIKNDPIKSLIFAYIDVIQQFNLAIPEFDPDILIQFMIEFSSKYISYHFYTIFIFHHLVSLLAGPFNNWLLQKIDIFILFFIAFTKDINIDSFKDEFPTENTEKEDSLIQKKYLIFNDKYSKAERKLEFILTIFYKFFPTCAKSKYFEENVREIFNGIQNFNRNELFSTFQCRIQSPDFNVHSDIYDKRIFVKSILTICSQWPYFSSEELMLKSLKNLNSILFHNFNEPNSIPSYHYYYADLFVKPWIELFNQFSPLPELMKKVNNSILYWKKVIENESKS</sequence>
<dbReference type="Proteomes" id="UP001470230">
    <property type="component" value="Unassembled WGS sequence"/>
</dbReference>
<organism evidence="2 3">
    <name type="scientific">Tritrichomonas musculus</name>
    <dbReference type="NCBI Taxonomy" id="1915356"/>
    <lineage>
        <taxon>Eukaryota</taxon>
        <taxon>Metamonada</taxon>
        <taxon>Parabasalia</taxon>
        <taxon>Tritrichomonadida</taxon>
        <taxon>Tritrichomonadidae</taxon>
        <taxon>Tritrichomonas</taxon>
    </lineage>
</organism>